<dbReference type="GO" id="GO:0048188">
    <property type="term" value="C:Set1C/COMPASS complex"/>
    <property type="evidence" value="ECO:0007669"/>
    <property type="project" value="TreeGrafter"/>
</dbReference>
<dbReference type="PANTHER" id="PTHR19861:SF0">
    <property type="entry name" value="WD REPEAT-CONTAINING PROTEIN 82"/>
    <property type="match status" value="1"/>
</dbReference>
<dbReference type="Proteomes" id="UP000002899">
    <property type="component" value="Chromosome IV"/>
</dbReference>
<evidence type="ECO:0000313" key="7">
    <source>
        <dbReference type="Proteomes" id="UP000002899"/>
    </source>
</evidence>
<sequence>MANLNAFARTTLDPEVLQSMRVTRVFKGRFSSVNGMDWDKGGDTLVVSSNDESIQILPLAKSDVSKILHSKKYGVEMVKFCHQGAKQVLCSSRTTTCYKGNHAVRLWDLVENKYIRNFATPAPLVRLTGISVHPFRNLMLTTCQDHVARFFSLDSETPLASFKSECGEGHPIAGFDKDDLIFAVYNGNGGIRLYDLNKFTEPFNTLNIKSLLEANEHPLNLTFCPTGKKIVCSTNNHRILVIDSFYGHEIFTCNYGDRNSKSLCIPIITPDGKYIFCGGLDSKIHCWNEQGEKVIELSGHEGPPSVLAFNPKRAILSSGCVNVALWQPDITL</sequence>
<dbReference type="Gene3D" id="2.130.10.10">
    <property type="entry name" value="YVTN repeat-like/Quinoprotein amine dehydrogenase"/>
    <property type="match status" value="1"/>
</dbReference>
<dbReference type="Pfam" id="PF00400">
    <property type="entry name" value="WD40"/>
    <property type="match status" value="2"/>
</dbReference>
<dbReference type="EMBL" id="LN871599">
    <property type="protein sequence ID" value="SIO73861.1"/>
    <property type="molecule type" value="Genomic_DNA"/>
</dbReference>
<dbReference type="VEuPathDB" id="PiroplasmaDB:BmR1_04g09050"/>
<dbReference type="InterPro" id="IPR001680">
    <property type="entry name" value="WD40_rpt"/>
</dbReference>
<evidence type="ECO:0000256" key="4">
    <source>
        <dbReference type="ARBA" id="ARBA00022737"/>
    </source>
</evidence>
<dbReference type="GO" id="GO:0016070">
    <property type="term" value="P:RNA metabolic process"/>
    <property type="evidence" value="ECO:0007669"/>
    <property type="project" value="UniProtKB-ARBA"/>
</dbReference>
<reference evidence="6 7" key="2">
    <citation type="journal article" date="2013" name="PLoS ONE">
        <title>Whole genome mapping and re-organization of the nuclear and mitochondrial genomes of Babesia microti isolates.</title>
        <authorList>
            <person name="Cornillot E."/>
            <person name="Dassouli A."/>
            <person name="Garg A."/>
            <person name="Pachikara N."/>
            <person name="Randazzo S."/>
            <person name="Depoix D."/>
            <person name="Carcy B."/>
            <person name="Delbecq S."/>
            <person name="Frutos R."/>
            <person name="Silva J.C."/>
            <person name="Sutton R."/>
            <person name="Krause P.J."/>
            <person name="Mamoun C.B."/>
        </authorList>
    </citation>
    <scope>NUCLEOTIDE SEQUENCE [LARGE SCALE GENOMIC DNA]</scope>
    <source>
        <strain evidence="6 7">RI</strain>
    </source>
</reference>
<dbReference type="KEGG" id="bmic:BmR1_04g09050"/>
<dbReference type="SMART" id="SM00320">
    <property type="entry name" value="WD40"/>
    <property type="match status" value="6"/>
</dbReference>
<evidence type="ECO:0000256" key="3">
    <source>
        <dbReference type="ARBA" id="ARBA00022574"/>
    </source>
</evidence>
<reference evidence="6 7" key="1">
    <citation type="journal article" date="2012" name="Nucleic Acids Res.">
        <title>Sequencing of the smallest Apicomplexan genome from the human pathogen Babesia microti.</title>
        <authorList>
            <person name="Cornillot E."/>
            <person name="Hadj-Kaddour K."/>
            <person name="Dassouli A."/>
            <person name="Noel B."/>
            <person name="Ranwez V."/>
            <person name="Vacherie B."/>
            <person name="Augagneur Y."/>
            <person name="Bres V."/>
            <person name="Duclos A."/>
            <person name="Randazzo S."/>
            <person name="Carcy B."/>
            <person name="Debierre-Grockiego F."/>
            <person name="Delbecq S."/>
            <person name="Moubri-Menage K."/>
            <person name="Shams-Eldin H."/>
            <person name="Usmani-Brown S."/>
            <person name="Bringaud F."/>
            <person name="Wincker P."/>
            <person name="Vivares C.P."/>
            <person name="Schwarz R.T."/>
            <person name="Schetters T.P."/>
            <person name="Krause P.J."/>
            <person name="Gorenflot A."/>
            <person name="Berry V."/>
            <person name="Barbe V."/>
            <person name="Ben Mamoun C."/>
        </authorList>
    </citation>
    <scope>NUCLEOTIDE SEQUENCE [LARGE SCALE GENOMIC DNA]</scope>
    <source>
        <strain evidence="6 7">RI</strain>
    </source>
</reference>
<organism evidence="6 7">
    <name type="scientific">Babesia microti (strain RI)</name>
    <dbReference type="NCBI Taxonomy" id="1133968"/>
    <lineage>
        <taxon>Eukaryota</taxon>
        <taxon>Sar</taxon>
        <taxon>Alveolata</taxon>
        <taxon>Apicomplexa</taxon>
        <taxon>Aconoidasida</taxon>
        <taxon>Piroplasmida</taxon>
        <taxon>Babesiidae</taxon>
        <taxon>Babesia</taxon>
    </lineage>
</organism>
<name>A0A1N6LYB5_BABMR</name>
<comment type="subcellular location">
    <subcellularLocation>
        <location evidence="1">Nucleus</location>
    </subcellularLocation>
</comment>
<dbReference type="AlphaFoldDB" id="A0A1N6LYB5"/>
<keyword evidence="7" id="KW-1185">Reference proteome</keyword>
<protein>
    <submittedName>
        <fullName evidence="6">WD repeat-containing protein 82</fullName>
    </submittedName>
</protein>
<keyword evidence="4" id="KW-0677">Repeat</keyword>
<evidence type="ECO:0000256" key="1">
    <source>
        <dbReference type="ARBA" id="ARBA00004123"/>
    </source>
</evidence>
<dbReference type="RefSeq" id="XP_021337913.1">
    <property type="nucleotide sequence ID" value="XM_021482745.1"/>
</dbReference>
<accession>A0A1N6LYB5</accession>
<dbReference type="InterPro" id="IPR037867">
    <property type="entry name" value="Swd2/WDR82"/>
</dbReference>
<proteinExistence type="inferred from homology"/>
<dbReference type="SUPFAM" id="SSF50978">
    <property type="entry name" value="WD40 repeat-like"/>
    <property type="match status" value="1"/>
</dbReference>
<dbReference type="OrthoDB" id="27537at2759"/>
<dbReference type="PANTHER" id="PTHR19861">
    <property type="entry name" value="WD40 REPEAT PROTEIN SWD2"/>
    <property type="match status" value="1"/>
</dbReference>
<dbReference type="GO" id="GO:0003682">
    <property type="term" value="F:chromatin binding"/>
    <property type="evidence" value="ECO:0007669"/>
    <property type="project" value="TreeGrafter"/>
</dbReference>
<dbReference type="InterPro" id="IPR036322">
    <property type="entry name" value="WD40_repeat_dom_sf"/>
</dbReference>
<keyword evidence="3" id="KW-0853">WD repeat</keyword>
<evidence type="ECO:0000256" key="5">
    <source>
        <dbReference type="ARBA" id="ARBA00023242"/>
    </source>
</evidence>
<evidence type="ECO:0000256" key="2">
    <source>
        <dbReference type="ARBA" id="ARBA00005616"/>
    </source>
</evidence>
<gene>
    <name evidence="6" type="ORF">BmR1_04g09050</name>
</gene>
<reference evidence="6 7" key="3">
    <citation type="journal article" date="2016" name="Sci. Rep.">
        <title>Genome-wide diversity and gene expression profiling of Babesia microti isolates identify polymorphic genes that mediate host-pathogen interactions.</title>
        <authorList>
            <person name="Silva J.C."/>
            <person name="Cornillot E."/>
            <person name="McCracken C."/>
            <person name="Usmani-Brown S."/>
            <person name="Dwivedi A."/>
            <person name="Ifeonu O.O."/>
            <person name="Crabtree J."/>
            <person name="Gotia H.T."/>
            <person name="Virji A.Z."/>
            <person name="Reynes C."/>
            <person name="Colinge J."/>
            <person name="Kumar V."/>
            <person name="Lawres L."/>
            <person name="Pazzi J.E."/>
            <person name="Pablo J.V."/>
            <person name="Hung C."/>
            <person name="Brancato J."/>
            <person name="Kumari P."/>
            <person name="Orvis J."/>
            <person name="Tretina K."/>
            <person name="Chibucos M."/>
            <person name="Ott S."/>
            <person name="Sadzewicz L."/>
            <person name="Sengamalay N."/>
            <person name="Shetty A.C."/>
            <person name="Su Q."/>
            <person name="Tallon L."/>
            <person name="Fraser C.M."/>
            <person name="Frutos R."/>
            <person name="Molina D.M."/>
            <person name="Krause P.J."/>
            <person name="Ben Mamoun C."/>
        </authorList>
    </citation>
    <scope>NUCLEOTIDE SEQUENCE [LARGE SCALE GENOMIC DNA]</scope>
    <source>
        <strain evidence="6 7">RI</strain>
    </source>
</reference>
<dbReference type="InterPro" id="IPR015943">
    <property type="entry name" value="WD40/YVTN_repeat-like_dom_sf"/>
</dbReference>
<keyword evidence="5" id="KW-0539">Nucleus</keyword>
<evidence type="ECO:0000313" key="6">
    <source>
        <dbReference type="EMBL" id="SIO73861.1"/>
    </source>
</evidence>
<comment type="similarity">
    <text evidence="2">Belongs to the WD repeat SWD2 family.</text>
</comment>
<dbReference type="GeneID" id="24426439"/>